<dbReference type="InterPro" id="IPR002885">
    <property type="entry name" value="PPR_rpt"/>
</dbReference>
<keyword evidence="1" id="KW-0677">Repeat</keyword>
<dbReference type="OrthoDB" id="185373at2759"/>
<dbReference type="AlphaFoldDB" id="A0A8X7W9R7"/>
<protein>
    <recommendedName>
        <fullName evidence="4">Pentatricopeptide repeat-containing protein</fullName>
    </recommendedName>
</protein>
<comment type="caution">
    <text evidence="2">The sequence shown here is derived from an EMBL/GenBank/DDBJ whole genome shotgun (WGS) entry which is preliminary data.</text>
</comment>
<evidence type="ECO:0000256" key="1">
    <source>
        <dbReference type="ARBA" id="ARBA00022737"/>
    </source>
</evidence>
<dbReference type="Gene3D" id="1.25.40.10">
    <property type="entry name" value="Tetratricopeptide repeat domain"/>
    <property type="match status" value="1"/>
</dbReference>
<keyword evidence="3" id="KW-1185">Reference proteome</keyword>
<gene>
    <name evidence="2" type="ORF">Bca52824_009371</name>
</gene>
<reference evidence="2 3" key="1">
    <citation type="submission" date="2020-02" db="EMBL/GenBank/DDBJ databases">
        <authorList>
            <person name="Ma Q."/>
            <person name="Huang Y."/>
            <person name="Song X."/>
            <person name="Pei D."/>
        </authorList>
    </citation>
    <scope>NUCLEOTIDE SEQUENCE [LARGE SCALE GENOMIC DNA]</scope>
    <source>
        <strain evidence="2">Sxm20200214</strain>
        <tissue evidence="2">Leaf</tissue>
    </source>
</reference>
<evidence type="ECO:0008006" key="4">
    <source>
        <dbReference type="Google" id="ProtNLM"/>
    </source>
</evidence>
<name>A0A8X7W9R7_BRACI</name>
<organism evidence="2 3">
    <name type="scientific">Brassica carinata</name>
    <name type="common">Ethiopian mustard</name>
    <name type="synonym">Abyssinian cabbage</name>
    <dbReference type="NCBI Taxonomy" id="52824"/>
    <lineage>
        <taxon>Eukaryota</taxon>
        <taxon>Viridiplantae</taxon>
        <taxon>Streptophyta</taxon>
        <taxon>Embryophyta</taxon>
        <taxon>Tracheophyta</taxon>
        <taxon>Spermatophyta</taxon>
        <taxon>Magnoliopsida</taxon>
        <taxon>eudicotyledons</taxon>
        <taxon>Gunneridae</taxon>
        <taxon>Pentapetalae</taxon>
        <taxon>rosids</taxon>
        <taxon>malvids</taxon>
        <taxon>Brassicales</taxon>
        <taxon>Brassicaceae</taxon>
        <taxon>Brassiceae</taxon>
        <taxon>Brassica</taxon>
    </lineage>
</organism>
<accession>A0A8X7W9R7</accession>
<dbReference type="EMBL" id="JAAMPC010000002">
    <property type="protein sequence ID" value="KAG2326643.1"/>
    <property type="molecule type" value="Genomic_DNA"/>
</dbReference>
<dbReference type="Proteomes" id="UP000886595">
    <property type="component" value="Unassembled WGS sequence"/>
</dbReference>
<dbReference type="InterPro" id="IPR011990">
    <property type="entry name" value="TPR-like_helical_dom_sf"/>
</dbReference>
<dbReference type="PROSITE" id="PS51257">
    <property type="entry name" value="PROKAR_LIPOPROTEIN"/>
    <property type="match status" value="1"/>
</dbReference>
<evidence type="ECO:0000313" key="2">
    <source>
        <dbReference type="EMBL" id="KAG2326643.1"/>
    </source>
</evidence>
<sequence length="81" mass="9111">MVEEVWKNNGGAPWLIACTTLVEGLRKSGRAEKASEFMEKMMMSVGLVPDSVTLNLLLRSMRFWSFDGCKQVESVGDKQRV</sequence>
<dbReference type="NCBIfam" id="TIGR00756">
    <property type="entry name" value="PPR"/>
    <property type="match status" value="1"/>
</dbReference>
<proteinExistence type="predicted"/>
<evidence type="ECO:0000313" key="3">
    <source>
        <dbReference type="Proteomes" id="UP000886595"/>
    </source>
</evidence>